<accession>A0A9E7FAM2</accession>
<dbReference type="EMBL" id="CP097505">
    <property type="protein sequence ID" value="URD91797.1"/>
    <property type="molecule type" value="Genomic_DNA"/>
</dbReference>
<keyword evidence="1" id="KW-1133">Transmembrane helix</keyword>
<dbReference type="OrthoDB" id="1589813at2759"/>
<evidence type="ECO:0000256" key="1">
    <source>
        <dbReference type="SAM" id="Phobius"/>
    </source>
</evidence>
<organism evidence="2 3">
    <name type="scientific">Musa troglodytarum</name>
    <name type="common">fe'i banana</name>
    <dbReference type="NCBI Taxonomy" id="320322"/>
    <lineage>
        <taxon>Eukaryota</taxon>
        <taxon>Viridiplantae</taxon>
        <taxon>Streptophyta</taxon>
        <taxon>Embryophyta</taxon>
        <taxon>Tracheophyta</taxon>
        <taxon>Spermatophyta</taxon>
        <taxon>Magnoliopsida</taxon>
        <taxon>Liliopsida</taxon>
        <taxon>Zingiberales</taxon>
        <taxon>Musaceae</taxon>
        <taxon>Musa</taxon>
    </lineage>
</organism>
<keyword evidence="1" id="KW-0812">Transmembrane</keyword>
<proteinExistence type="predicted"/>
<protein>
    <submittedName>
        <fullName evidence="2">UPF0481 protein</fullName>
    </submittedName>
</protein>
<dbReference type="EMBL" id="CP097505">
    <property type="protein sequence ID" value="URD91796.1"/>
    <property type="molecule type" value="Genomic_DNA"/>
</dbReference>
<sequence>MSAAAMQVVIQMDEAAVSTLRRKLEATSLEDRHAEQATIFRVPHNIRAIDPSAYDPKIVSLGPYHADNERLGAWDGLKWRYCKKFLNRNPNKCLCDYLGEVERLAPAARDAYSEKLGMDPGKFAEMMLLDCCFVVELLLVQMEEKKKWQETRSTFKQDPIISAWRWALPLLAHDVMMLENQLPLVVLGSLLELASPGASLKEPLDYFFWNFPLTKNTKRITDENIKNSPHLLHLFHTCILPTESGSDGGGRSTSDQPSWIGSLFRRGTMAKKSGKESGPFFPHPPMPCARELREARVKFVRKEEASFLDISFRGNEMQIPQVSVDDETNSLLRNLIALEQCYPRAGIDVTAYAWFMNRIIDTPMDVALLRQNKIIENGLGCDEDVSNVFNKLGKEVIMDFQDYYLSDLVQDVTKHCDNKCNSCWATLNHKYLTSPWAIISVFAAILLFLLTAIQAVFAVLSYIKQP</sequence>
<dbReference type="AlphaFoldDB" id="A0A9E7FAM2"/>
<reference evidence="2" key="1">
    <citation type="submission" date="2022-05" db="EMBL/GenBank/DDBJ databases">
        <title>The Musa troglodytarum L. genome provides insights into the mechanism of non-climacteric behaviour and enrichment of carotenoids.</title>
        <authorList>
            <person name="Wang J."/>
        </authorList>
    </citation>
    <scope>NUCLEOTIDE SEQUENCE</scope>
    <source>
        <tissue evidence="2">Leaf</tissue>
    </source>
</reference>
<evidence type="ECO:0000313" key="3">
    <source>
        <dbReference type="Proteomes" id="UP001055439"/>
    </source>
</evidence>
<dbReference type="Proteomes" id="UP001055439">
    <property type="component" value="Chromosome 3"/>
</dbReference>
<name>A0A9E7FAM2_9LILI</name>
<dbReference type="PANTHER" id="PTHR31170">
    <property type="entry name" value="BNAC04G53230D PROTEIN"/>
    <property type="match status" value="1"/>
</dbReference>
<keyword evidence="1" id="KW-0472">Membrane</keyword>
<gene>
    <name evidence="2" type="ORF">MUK42_37470</name>
</gene>
<dbReference type="InterPro" id="IPR004158">
    <property type="entry name" value="DUF247_pln"/>
</dbReference>
<feature type="transmembrane region" description="Helical" evidence="1">
    <location>
        <begin position="436"/>
        <end position="463"/>
    </location>
</feature>
<dbReference type="PANTHER" id="PTHR31170:SF25">
    <property type="entry name" value="BNAA09G04570D PROTEIN"/>
    <property type="match status" value="1"/>
</dbReference>
<dbReference type="Pfam" id="PF03140">
    <property type="entry name" value="DUF247"/>
    <property type="match status" value="1"/>
</dbReference>
<evidence type="ECO:0000313" key="2">
    <source>
        <dbReference type="EMBL" id="URD91796.1"/>
    </source>
</evidence>
<keyword evidence="3" id="KW-1185">Reference proteome</keyword>